<organism evidence="3 4">
    <name type="scientific">Paenalcaligenes hermetiae</name>
    <dbReference type="NCBI Taxonomy" id="1157987"/>
    <lineage>
        <taxon>Bacteria</taxon>
        <taxon>Pseudomonadati</taxon>
        <taxon>Pseudomonadota</taxon>
        <taxon>Betaproteobacteria</taxon>
        <taxon>Burkholderiales</taxon>
        <taxon>Alcaligenaceae</taxon>
        <taxon>Paenalcaligenes</taxon>
    </lineage>
</organism>
<evidence type="ECO:0000313" key="4">
    <source>
        <dbReference type="Proteomes" id="UP001500227"/>
    </source>
</evidence>
<name>A0ABP9LS47_9BURK</name>
<feature type="signal peptide" evidence="2">
    <location>
        <begin position="1"/>
        <end position="19"/>
    </location>
</feature>
<gene>
    <name evidence="3" type="ORF">GCM10023337_01980</name>
</gene>
<dbReference type="Proteomes" id="UP001500227">
    <property type="component" value="Unassembled WGS sequence"/>
</dbReference>
<evidence type="ECO:0000256" key="2">
    <source>
        <dbReference type="SAM" id="SignalP"/>
    </source>
</evidence>
<accession>A0ABP9LS47</accession>
<keyword evidence="4" id="KW-1185">Reference proteome</keyword>
<reference evidence="4" key="1">
    <citation type="journal article" date="2019" name="Int. J. Syst. Evol. Microbiol.">
        <title>The Global Catalogue of Microorganisms (GCM) 10K type strain sequencing project: providing services to taxonomists for standard genome sequencing and annotation.</title>
        <authorList>
            <consortium name="The Broad Institute Genomics Platform"/>
            <consortium name="The Broad Institute Genome Sequencing Center for Infectious Disease"/>
            <person name="Wu L."/>
            <person name="Ma J."/>
        </authorList>
    </citation>
    <scope>NUCLEOTIDE SEQUENCE [LARGE SCALE GENOMIC DNA]</scope>
    <source>
        <strain evidence="4">JCM 18423</strain>
    </source>
</reference>
<feature type="region of interest" description="Disordered" evidence="1">
    <location>
        <begin position="30"/>
        <end position="56"/>
    </location>
</feature>
<proteinExistence type="predicted"/>
<feature type="chain" id="PRO_5047084630" evidence="2">
    <location>
        <begin position="20"/>
        <end position="205"/>
    </location>
</feature>
<dbReference type="PROSITE" id="PS51257">
    <property type="entry name" value="PROKAR_LIPOPROTEIN"/>
    <property type="match status" value="1"/>
</dbReference>
<comment type="caution">
    <text evidence="3">The sequence shown here is derived from an EMBL/GenBank/DDBJ whole genome shotgun (WGS) entry which is preliminary data.</text>
</comment>
<evidence type="ECO:0000313" key="3">
    <source>
        <dbReference type="EMBL" id="GAA5084437.1"/>
    </source>
</evidence>
<sequence length="205" mass="22694">MHKKSLLRLWLPLCTLTTAAVLAGCAQNPVTSSPRGSLTEAQDHARGGRDKAKATSQVNFGLNQPLSQNKADGLTSGQIRELLEPRTFLGTMSCPPADKSCMPVRLVVTMSPEGVWRMRATDITQNVAPVTSEGCWHQIGSNPTRIVLMTQNETVFGDFSFMYDHQLRVNVFNYVRPTLETHLSRQPDIDPIEELPNHVGLNCRP</sequence>
<dbReference type="EMBL" id="BAABKD010000001">
    <property type="protein sequence ID" value="GAA5084437.1"/>
    <property type="molecule type" value="Genomic_DNA"/>
</dbReference>
<keyword evidence="2" id="KW-0732">Signal</keyword>
<protein>
    <submittedName>
        <fullName evidence="3">Copper resistance protein NlpE N-terminal domain-containing protein</fullName>
    </submittedName>
</protein>
<dbReference type="RefSeq" id="WP_300647129.1">
    <property type="nucleotide sequence ID" value="NZ_BAABKD010000001.1"/>
</dbReference>
<evidence type="ECO:0000256" key="1">
    <source>
        <dbReference type="SAM" id="MobiDB-lite"/>
    </source>
</evidence>
<feature type="compositionally biased region" description="Basic and acidic residues" evidence="1">
    <location>
        <begin position="41"/>
        <end position="53"/>
    </location>
</feature>
<feature type="compositionally biased region" description="Polar residues" evidence="1">
    <location>
        <begin position="30"/>
        <end position="40"/>
    </location>
</feature>